<evidence type="ECO:0000313" key="8">
    <source>
        <dbReference type="Proteomes" id="UP001346149"/>
    </source>
</evidence>
<dbReference type="AlphaFoldDB" id="A0AAN7RFK3"/>
<protein>
    <recommendedName>
        <fullName evidence="6">Copper transport protein</fullName>
    </recommendedName>
</protein>
<feature type="transmembrane region" description="Helical" evidence="6">
    <location>
        <begin position="101"/>
        <end position="129"/>
    </location>
</feature>
<keyword evidence="6" id="KW-0406">Ion transport</keyword>
<dbReference type="PANTHER" id="PTHR12483:SF85">
    <property type="entry name" value="COPPER TRANSPORT PROTEIN"/>
    <property type="match status" value="1"/>
</dbReference>
<comment type="similarity">
    <text evidence="1 6">Belongs to the copper transporter (Ctr) (TC 1.A.56) family. SLC31A subfamily.</text>
</comment>
<keyword evidence="6" id="KW-0813">Transport</keyword>
<keyword evidence="8" id="KW-1185">Reference proteome</keyword>
<keyword evidence="4 6" id="KW-1133">Transmembrane helix</keyword>
<dbReference type="InterPro" id="IPR007274">
    <property type="entry name" value="Cop_transporter"/>
</dbReference>
<reference evidence="7 8" key="1">
    <citation type="journal article" date="2023" name="Hortic Res">
        <title>Pangenome of water caltrop reveals structural variations and asymmetric subgenome divergence after allopolyploidization.</title>
        <authorList>
            <person name="Zhang X."/>
            <person name="Chen Y."/>
            <person name="Wang L."/>
            <person name="Yuan Y."/>
            <person name="Fang M."/>
            <person name="Shi L."/>
            <person name="Lu R."/>
            <person name="Comes H.P."/>
            <person name="Ma Y."/>
            <person name="Chen Y."/>
            <person name="Huang G."/>
            <person name="Zhou Y."/>
            <person name="Zheng Z."/>
            <person name="Qiu Y."/>
        </authorList>
    </citation>
    <scope>NUCLEOTIDE SEQUENCE [LARGE SCALE GENOMIC DNA]</scope>
    <source>
        <strain evidence="7">F231</strain>
    </source>
</reference>
<dbReference type="GO" id="GO:0005886">
    <property type="term" value="C:plasma membrane"/>
    <property type="evidence" value="ECO:0007669"/>
    <property type="project" value="TreeGrafter"/>
</dbReference>
<dbReference type="GO" id="GO:0005375">
    <property type="term" value="F:copper ion transmembrane transporter activity"/>
    <property type="evidence" value="ECO:0007669"/>
    <property type="project" value="UniProtKB-UniRule"/>
</dbReference>
<evidence type="ECO:0000256" key="3">
    <source>
        <dbReference type="ARBA" id="ARBA00022796"/>
    </source>
</evidence>
<evidence type="ECO:0000256" key="6">
    <source>
        <dbReference type="RuleBase" id="RU367022"/>
    </source>
</evidence>
<keyword evidence="6" id="KW-0186">Copper</keyword>
<dbReference type="Proteomes" id="UP001346149">
    <property type="component" value="Unassembled WGS sequence"/>
</dbReference>
<dbReference type="Pfam" id="PF04145">
    <property type="entry name" value="Ctr"/>
    <property type="match status" value="1"/>
</dbReference>
<keyword evidence="5 6" id="KW-0472">Membrane</keyword>
<gene>
    <name evidence="7" type="ORF">SAY86_000270</name>
</gene>
<accession>A0AAN7RFK3</accession>
<dbReference type="EMBL" id="JAXQNO010000002">
    <property type="protein sequence ID" value="KAK4802067.1"/>
    <property type="molecule type" value="Genomic_DNA"/>
</dbReference>
<evidence type="ECO:0000313" key="7">
    <source>
        <dbReference type="EMBL" id="KAK4802067.1"/>
    </source>
</evidence>
<evidence type="ECO:0000256" key="2">
    <source>
        <dbReference type="ARBA" id="ARBA00022692"/>
    </source>
</evidence>
<comment type="subcellular location">
    <subcellularLocation>
        <location evidence="6">Membrane</location>
        <topology evidence="6">Multi-pass membrane protein</topology>
    </subcellularLocation>
</comment>
<evidence type="ECO:0000256" key="5">
    <source>
        <dbReference type="ARBA" id="ARBA00023136"/>
    </source>
</evidence>
<dbReference type="PANTHER" id="PTHR12483">
    <property type="entry name" value="SOLUTE CARRIER FAMILY 31 COPPER TRANSPORTERS"/>
    <property type="match status" value="1"/>
</dbReference>
<organism evidence="7 8">
    <name type="scientific">Trapa natans</name>
    <name type="common">Water chestnut</name>
    <dbReference type="NCBI Taxonomy" id="22666"/>
    <lineage>
        <taxon>Eukaryota</taxon>
        <taxon>Viridiplantae</taxon>
        <taxon>Streptophyta</taxon>
        <taxon>Embryophyta</taxon>
        <taxon>Tracheophyta</taxon>
        <taxon>Spermatophyta</taxon>
        <taxon>Magnoliopsida</taxon>
        <taxon>eudicotyledons</taxon>
        <taxon>Gunneridae</taxon>
        <taxon>Pentapetalae</taxon>
        <taxon>rosids</taxon>
        <taxon>malvids</taxon>
        <taxon>Myrtales</taxon>
        <taxon>Lythraceae</taxon>
        <taxon>Trapa</taxon>
    </lineage>
</organism>
<comment type="caution">
    <text evidence="7">The sequence shown here is derived from an EMBL/GenBank/DDBJ whole genome shotgun (WGS) entry which is preliminary data.</text>
</comment>
<evidence type="ECO:0000256" key="1">
    <source>
        <dbReference type="ARBA" id="ARBA00006921"/>
    </source>
</evidence>
<keyword evidence="2 6" id="KW-0812">Transmembrane</keyword>
<keyword evidence="3 6" id="KW-0187">Copper transport</keyword>
<sequence length="152" mass="16356">MQEGGEPAAGSDDNMETTMVMAKMRMNFYWGHEAVVLFSGWPGGSLGWYFVALLFVFLLAVVTELLSSPPPLKLSGQGQGRVAASRLRDTAAHTLRTGLNYLLMLSVMSFNLGVFIVVVTGHGVGFFIARNRGVDVTDHRTTSTGLTNNASA</sequence>
<proteinExistence type="inferred from homology"/>
<name>A0AAN7RFK3_TRANT</name>
<evidence type="ECO:0000256" key="4">
    <source>
        <dbReference type="ARBA" id="ARBA00022989"/>
    </source>
</evidence>